<feature type="domain" description="YjeF C-terminal" evidence="20">
    <location>
        <begin position="228"/>
        <end position="494"/>
    </location>
</feature>
<comment type="caution">
    <text evidence="22">The sequence shown here is derived from an EMBL/GenBank/DDBJ whole genome shotgun (WGS) entry which is preliminary data.</text>
</comment>
<feature type="binding site" evidence="18">
    <location>
        <position position="163"/>
    </location>
    <ligand>
        <name>K(+)</name>
        <dbReference type="ChEBI" id="CHEBI:29103"/>
    </ligand>
</feature>
<gene>
    <name evidence="17" type="primary">nnrD</name>
    <name evidence="18" type="synonym">nnrE</name>
    <name evidence="22" type="ORF">E6A44_007850</name>
</gene>
<evidence type="ECO:0000256" key="17">
    <source>
        <dbReference type="HAMAP-Rule" id="MF_01965"/>
    </source>
</evidence>
<dbReference type="EC" id="4.2.1.136" evidence="19"/>
<feature type="binding site" evidence="18">
    <location>
        <position position="160"/>
    </location>
    <ligand>
        <name>(6S)-NADPHX</name>
        <dbReference type="ChEBI" id="CHEBI:64076"/>
    </ligand>
</feature>
<feature type="binding site" evidence="17">
    <location>
        <position position="437"/>
    </location>
    <ligand>
        <name>(6S)-NADPHX</name>
        <dbReference type="ChEBI" id="CHEBI:64076"/>
    </ligand>
</feature>
<comment type="cofactor">
    <cofactor evidence="18 19">
        <name>K(+)</name>
        <dbReference type="ChEBI" id="CHEBI:29103"/>
    </cofactor>
    <text evidence="18 19">Binds 1 potassium ion per subunit.</text>
</comment>
<dbReference type="HAMAP" id="MF_01965">
    <property type="entry name" value="NADHX_dehydratase"/>
    <property type="match status" value="1"/>
</dbReference>
<accession>A0ABW9J4M3</accession>
<dbReference type="PANTHER" id="PTHR12592:SF0">
    <property type="entry name" value="ATP-DEPENDENT (S)-NAD(P)H-HYDRATE DEHYDRATASE"/>
    <property type="match status" value="1"/>
</dbReference>
<dbReference type="InterPro" id="IPR000631">
    <property type="entry name" value="CARKD"/>
</dbReference>
<comment type="function">
    <text evidence="18">Catalyzes the epimerization of the S- and R-forms of NAD(P)HX, a damaged form of NAD(P)H that is a result of enzymatic or heat-dependent hydration. This is a prerequisite for the S-specific NAD(P)H-hydrate dehydratase to allow the repair of both epimers of NAD(P)HX.</text>
</comment>
<comment type="cofactor">
    <cofactor evidence="17">
        <name>Mg(2+)</name>
        <dbReference type="ChEBI" id="CHEBI:18420"/>
    </cofactor>
</comment>
<feature type="binding site" evidence="17">
    <location>
        <position position="436"/>
    </location>
    <ligand>
        <name>AMP</name>
        <dbReference type="ChEBI" id="CHEBI:456215"/>
    </ligand>
</feature>
<proteinExistence type="inferred from homology"/>
<comment type="similarity">
    <text evidence="4 19">In the C-terminal section; belongs to the NnrD/CARKD family.</text>
</comment>
<dbReference type="InterPro" id="IPR036652">
    <property type="entry name" value="YjeF_N_dom_sf"/>
</dbReference>
<dbReference type="PROSITE" id="PS51383">
    <property type="entry name" value="YJEF_C_3"/>
    <property type="match status" value="1"/>
</dbReference>
<keyword evidence="12 17" id="KW-0456">Lyase</keyword>
<dbReference type="EMBL" id="SSHJ02000005">
    <property type="protein sequence ID" value="MFN0255479.1"/>
    <property type="molecule type" value="Genomic_DNA"/>
</dbReference>
<keyword evidence="5 18" id="KW-0479">Metal-binding</keyword>
<reference evidence="22 23" key="1">
    <citation type="submission" date="2024-12" db="EMBL/GenBank/DDBJ databases">
        <authorList>
            <person name="Hu S."/>
        </authorList>
    </citation>
    <scope>NUCLEOTIDE SEQUENCE [LARGE SCALE GENOMIC DNA]</scope>
    <source>
        <strain evidence="22 23">THG-T11</strain>
    </source>
</reference>
<keyword evidence="7 17" id="KW-0067">ATP-binding</keyword>
<evidence type="ECO:0000313" key="22">
    <source>
        <dbReference type="EMBL" id="MFN0255479.1"/>
    </source>
</evidence>
<feature type="domain" description="YjeF N-terminal" evidence="21">
    <location>
        <begin position="10"/>
        <end position="218"/>
    </location>
</feature>
<dbReference type="PROSITE" id="PS01049">
    <property type="entry name" value="YJEF_C_1"/>
    <property type="match status" value="1"/>
</dbReference>
<comment type="catalytic activity">
    <reaction evidence="2 18 19">
        <text>(6R)-NADPHX = (6S)-NADPHX</text>
        <dbReference type="Rhea" id="RHEA:32227"/>
        <dbReference type="ChEBI" id="CHEBI:64076"/>
        <dbReference type="ChEBI" id="CHEBI:64077"/>
        <dbReference type="EC" id="5.1.99.6"/>
    </reaction>
</comment>
<keyword evidence="23" id="KW-1185">Reference proteome</keyword>
<dbReference type="RefSeq" id="WP_138722579.1">
    <property type="nucleotide sequence ID" value="NZ_SSHJ02000005.1"/>
</dbReference>
<comment type="catalytic activity">
    <reaction evidence="15 17 19">
        <text>(6S)-NADHX + ADP = AMP + phosphate + NADH + H(+)</text>
        <dbReference type="Rhea" id="RHEA:32223"/>
        <dbReference type="ChEBI" id="CHEBI:15378"/>
        <dbReference type="ChEBI" id="CHEBI:43474"/>
        <dbReference type="ChEBI" id="CHEBI:57945"/>
        <dbReference type="ChEBI" id="CHEBI:64074"/>
        <dbReference type="ChEBI" id="CHEBI:456215"/>
        <dbReference type="ChEBI" id="CHEBI:456216"/>
        <dbReference type="EC" id="4.2.1.136"/>
    </reaction>
</comment>
<dbReference type="Pfam" id="PF01256">
    <property type="entry name" value="Carb_kinase"/>
    <property type="match status" value="1"/>
</dbReference>
<comment type="similarity">
    <text evidence="3 19">In the N-terminal section; belongs to the NnrE/AIBP family.</text>
</comment>
<feature type="binding site" evidence="18">
    <location>
        <begin position="131"/>
        <end position="137"/>
    </location>
    <ligand>
        <name>(6S)-NADPHX</name>
        <dbReference type="ChEBI" id="CHEBI:64076"/>
    </ligand>
</feature>
<evidence type="ECO:0000256" key="16">
    <source>
        <dbReference type="ARBA" id="ARBA00049209"/>
    </source>
</evidence>
<feature type="binding site" evidence="17">
    <location>
        <position position="263"/>
    </location>
    <ligand>
        <name>(6S)-NADPHX</name>
        <dbReference type="ChEBI" id="CHEBI:64076"/>
    </ligand>
</feature>
<feature type="binding site" evidence="17">
    <location>
        <begin position="407"/>
        <end position="411"/>
    </location>
    <ligand>
        <name>AMP</name>
        <dbReference type="ChEBI" id="CHEBI:456215"/>
    </ligand>
</feature>
<dbReference type="EC" id="5.1.99.6" evidence="19"/>
<comment type="catalytic activity">
    <reaction evidence="1 18 19">
        <text>(6R)-NADHX = (6S)-NADHX</text>
        <dbReference type="Rhea" id="RHEA:32215"/>
        <dbReference type="ChEBI" id="CHEBI:64074"/>
        <dbReference type="ChEBI" id="CHEBI:64075"/>
        <dbReference type="EC" id="5.1.99.6"/>
    </reaction>
</comment>
<dbReference type="NCBIfam" id="TIGR00196">
    <property type="entry name" value="yjeF_cterm"/>
    <property type="match status" value="1"/>
</dbReference>
<protein>
    <recommendedName>
        <fullName evidence="19">Bifunctional NAD(P)H-hydrate repair enzyme</fullName>
    </recommendedName>
    <alternativeName>
        <fullName evidence="19">Nicotinamide nucleotide repair protein</fullName>
    </alternativeName>
    <domain>
        <recommendedName>
            <fullName evidence="19">ADP-dependent (S)-NAD(P)H-hydrate dehydratase</fullName>
            <ecNumber evidence="19">4.2.1.136</ecNumber>
        </recommendedName>
        <alternativeName>
            <fullName evidence="19">ADP-dependent NAD(P)HX dehydratase</fullName>
        </alternativeName>
    </domain>
    <domain>
        <recommendedName>
            <fullName evidence="19">NAD(P)H-hydrate epimerase</fullName>
            <ecNumber evidence="19">5.1.99.6</ecNumber>
        </recommendedName>
    </domain>
</protein>
<comment type="catalytic activity">
    <reaction evidence="16 17 19">
        <text>(6S)-NADPHX + ADP = AMP + phosphate + NADPH + H(+)</text>
        <dbReference type="Rhea" id="RHEA:32235"/>
        <dbReference type="ChEBI" id="CHEBI:15378"/>
        <dbReference type="ChEBI" id="CHEBI:43474"/>
        <dbReference type="ChEBI" id="CHEBI:57783"/>
        <dbReference type="ChEBI" id="CHEBI:64076"/>
        <dbReference type="ChEBI" id="CHEBI:456215"/>
        <dbReference type="ChEBI" id="CHEBI:456216"/>
        <dbReference type="EC" id="4.2.1.136"/>
    </reaction>
</comment>
<keyword evidence="10 17" id="KW-0520">NAD</keyword>
<feature type="binding site" evidence="18">
    <location>
        <position position="142"/>
    </location>
    <ligand>
        <name>(6S)-NADPHX</name>
        <dbReference type="ChEBI" id="CHEBI:64076"/>
    </ligand>
</feature>
<dbReference type="InterPro" id="IPR029056">
    <property type="entry name" value="Ribokinase-like"/>
</dbReference>
<feature type="binding site" evidence="18">
    <location>
        <position position="60"/>
    </location>
    <ligand>
        <name>K(+)</name>
        <dbReference type="ChEBI" id="CHEBI:29103"/>
    </ligand>
</feature>
<feature type="binding site" evidence="17">
    <location>
        <position position="322"/>
    </location>
    <ligand>
        <name>(6S)-NADPHX</name>
        <dbReference type="ChEBI" id="CHEBI:64076"/>
    </ligand>
</feature>
<dbReference type="HAMAP" id="MF_01966">
    <property type="entry name" value="NADHX_epimerase"/>
    <property type="match status" value="1"/>
</dbReference>
<evidence type="ECO:0000259" key="21">
    <source>
        <dbReference type="PROSITE" id="PS51385"/>
    </source>
</evidence>
<name>A0ABW9J4M3_9SPHI</name>
<dbReference type="PANTHER" id="PTHR12592">
    <property type="entry name" value="ATP-DEPENDENT (S)-NAD(P)H-HYDRATE DEHYDRATASE FAMILY MEMBER"/>
    <property type="match status" value="1"/>
</dbReference>
<keyword evidence="9 18" id="KW-0630">Potassium</keyword>
<evidence type="ECO:0000256" key="15">
    <source>
        <dbReference type="ARBA" id="ARBA00048238"/>
    </source>
</evidence>
<dbReference type="PIRSF" id="PIRSF017184">
    <property type="entry name" value="Nnr"/>
    <property type="match status" value="1"/>
</dbReference>
<keyword evidence="13" id="KW-0511">Multifunctional enzyme</keyword>
<evidence type="ECO:0000256" key="18">
    <source>
        <dbReference type="HAMAP-Rule" id="MF_01966"/>
    </source>
</evidence>
<evidence type="ECO:0000256" key="9">
    <source>
        <dbReference type="ARBA" id="ARBA00022958"/>
    </source>
</evidence>
<dbReference type="Proteomes" id="UP001517247">
    <property type="component" value="Unassembled WGS sequence"/>
</dbReference>
<evidence type="ECO:0000313" key="23">
    <source>
        <dbReference type="Proteomes" id="UP001517247"/>
    </source>
</evidence>
<comment type="function">
    <text evidence="14 19">Bifunctional enzyme that catalyzes the epimerization of the S- and R-forms of NAD(P)HX and the dehydration of the S-form of NAD(P)HX at the expense of ADP, which is converted to AMP. This allows the repair of both epimers of NAD(P)HX, a damaged form of NAD(P)H that is a result of enzymatic or heat-dependent hydration.</text>
</comment>
<evidence type="ECO:0000256" key="14">
    <source>
        <dbReference type="ARBA" id="ARBA00025153"/>
    </source>
</evidence>
<evidence type="ECO:0000259" key="20">
    <source>
        <dbReference type="PROSITE" id="PS51383"/>
    </source>
</evidence>
<evidence type="ECO:0000256" key="6">
    <source>
        <dbReference type="ARBA" id="ARBA00022741"/>
    </source>
</evidence>
<organism evidence="22 23">
    <name type="scientific">Pedobacter ureilyticus</name>
    <dbReference type="NCBI Taxonomy" id="1393051"/>
    <lineage>
        <taxon>Bacteria</taxon>
        <taxon>Pseudomonadati</taxon>
        <taxon>Bacteroidota</taxon>
        <taxon>Sphingobacteriia</taxon>
        <taxon>Sphingobacteriales</taxon>
        <taxon>Sphingobacteriaceae</taxon>
        <taxon>Pedobacter</taxon>
    </lineage>
</organism>
<evidence type="ECO:0000256" key="7">
    <source>
        <dbReference type="ARBA" id="ARBA00022840"/>
    </source>
</evidence>
<evidence type="ECO:0000256" key="13">
    <source>
        <dbReference type="ARBA" id="ARBA00023268"/>
    </source>
</evidence>
<evidence type="ECO:0000256" key="5">
    <source>
        <dbReference type="ARBA" id="ARBA00022723"/>
    </source>
</evidence>
<evidence type="ECO:0000256" key="2">
    <source>
        <dbReference type="ARBA" id="ARBA00000909"/>
    </source>
</evidence>
<dbReference type="InterPro" id="IPR004443">
    <property type="entry name" value="YjeF_N_dom"/>
</dbReference>
<evidence type="ECO:0000256" key="11">
    <source>
        <dbReference type="ARBA" id="ARBA00023235"/>
    </source>
</evidence>
<evidence type="ECO:0000256" key="1">
    <source>
        <dbReference type="ARBA" id="ARBA00000013"/>
    </source>
</evidence>
<keyword evidence="6 17" id="KW-0547">Nucleotide-binding</keyword>
<dbReference type="SUPFAM" id="SSF64153">
    <property type="entry name" value="YjeF N-terminal domain-like"/>
    <property type="match status" value="1"/>
</dbReference>
<feature type="binding site" evidence="18">
    <location>
        <position position="127"/>
    </location>
    <ligand>
        <name>K(+)</name>
        <dbReference type="ChEBI" id="CHEBI:29103"/>
    </ligand>
</feature>
<evidence type="ECO:0000256" key="19">
    <source>
        <dbReference type="PIRNR" id="PIRNR017184"/>
    </source>
</evidence>
<dbReference type="InterPro" id="IPR017953">
    <property type="entry name" value="Carbohydrate_kinase_pred_CS"/>
</dbReference>
<keyword evidence="11 18" id="KW-0413">Isomerase</keyword>
<evidence type="ECO:0000256" key="8">
    <source>
        <dbReference type="ARBA" id="ARBA00022857"/>
    </source>
</evidence>
<dbReference type="SUPFAM" id="SSF53613">
    <property type="entry name" value="Ribokinase-like"/>
    <property type="match status" value="1"/>
</dbReference>
<comment type="function">
    <text evidence="17">Catalyzes the dehydration of the S-form of NAD(P)HX at the expense of ADP, which is converted to AMP. Together with NAD(P)HX epimerase, which catalyzes the epimerization of the S- and R-forms, the enzyme allows the repair of both epimers of NAD(P)HX, a damaged form of NAD(P)H that is a result of enzymatic or heat-dependent hydration.</text>
</comment>
<dbReference type="Gene3D" id="3.40.1190.20">
    <property type="match status" value="1"/>
</dbReference>
<dbReference type="CDD" id="cd01171">
    <property type="entry name" value="YXKO-related"/>
    <property type="match status" value="1"/>
</dbReference>
<comment type="similarity">
    <text evidence="18">Belongs to the NnrE/AIBP family.</text>
</comment>
<keyword evidence="8 17" id="KW-0521">NADP</keyword>
<dbReference type="Gene3D" id="3.40.50.10260">
    <property type="entry name" value="YjeF N-terminal domain"/>
    <property type="match status" value="1"/>
</dbReference>
<dbReference type="NCBIfam" id="TIGR00197">
    <property type="entry name" value="yjeF_nterm"/>
    <property type="match status" value="1"/>
</dbReference>
<comment type="similarity">
    <text evidence="17">Belongs to the NnrD/CARKD family.</text>
</comment>
<feature type="binding site" evidence="18">
    <location>
        <begin position="59"/>
        <end position="63"/>
    </location>
    <ligand>
        <name>(6S)-NADPHX</name>
        <dbReference type="ChEBI" id="CHEBI:64076"/>
    </ligand>
</feature>
<dbReference type="Pfam" id="PF03853">
    <property type="entry name" value="YjeF_N"/>
    <property type="match status" value="1"/>
</dbReference>
<dbReference type="PROSITE" id="PS51385">
    <property type="entry name" value="YJEF_N"/>
    <property type="match status" value="1"/>
</dbReference>
<sequence>MQNLLNSSQIKDVDAYTILHEPIASIDLMERASLAFVQFFIAKFPEKESAIWVFCGQGNNGGDGLAIARLLSKIGYADIKVFLASYSQHTSDDYIQNLARLQKECPAIPLLKDLKEVHLSKNDIVVDALLGSGLNKPLTGNYEELARKINASSAKVVAVDVPTGFKSEGELDGVYNGVNADLVITFQLPKINFFFPESTEAIKKFEVVPIGLNETYIESLPSHWKLVTEEFIRKIIKPRERFSHKGTYGHALIVAGNTETMGAALLSTSACLHAGVGLVSACIPQSGLNALNVAAPEAMYIRRENFEAADLEKYQAIAIGPGLGTEESQQQILEHSLLQNRPLVLDADALNMLSHHKKLQQKIPAQSILTPHVKEFDRLFGDHHNWWSRVEAARKKAEELQIIIVLKNQYTFICLPTGNICINPTGNPAMAQGGMGDVLTGIITSFLAQGYTSAQAAMLGVYLHGKAGDILAEKREIVTASALVKSLPRLLKKIKSATN</sequence>
<dbReference type="InterPro" id="IPR030677">
    <property type="entry name" value="Nnr"/>
</dbReference>
<evidence type="ECO:0000256" key="4">
    <source>
        <dbReference type="ARBA" id="ARBA00009524"/>
    </source>
</evidence>
<evidence type="ECO:0000256" key="12">
    <source>
        <dbReference type="ARBA" id="ARBA00023239"/>
    </source>
</evidence>
<dbReference type="PROSITE" id="PS01050">
    <property type="entry name" value="YJEF_C_2"/>
    <property type="match status" value="1"/>
</dbReference>
<feature type="binding site" evidence="17">
    <location>
        <position position="372"/>
    </location>
    <ligand>
        <name>(6S)-NADPHX</name>
        <dbReference type="ChEBI" id="CHEBI:64076"/>
    </ligand>
</feature>
<evidence type="ECO:0000256" key="10">
    <source>
        <dbReference type="ARBA" id="ARBA00023027"/>
    </source>
</evidence>
<comment type="subunit">
    <text evidence="17">Homotetramer.</text>
</comment>
<evidence type="ECO:0000256" key="3">
    <source>
        <dbReference type="ARBA" id="ARBA00006001"/>
    </source>
</evidence>